<evidence type="ECO:0000313" key="1">
    <source>
        <dbReference type="EMBL" id="QDZ10506.1"/>
    </source>
</evidence>
<organism evidence="1 2">
    <name type="scientific">Devosia ginsengisoli</name>
    <dbReference type="NCBI Taxonomy" id="400770"/>
    <lineage>
        <taxon>Bacteria</taxon>
        <taxon>Pseudomonadati</taxon>
        <taxon>Pseudomonadota</taxon>
        <taxon>Alphaproteobacteria</taxon>
        <taxon>Hyphomicrobiales</taxon>
        <taxon>Devosiaceae</taxon>
        <taxon>Devosia</taxon>
    </lineage>
</organism>
<dbReference type="AlphaFoldDB" id="A0A5B8LQZ4"/>
<dbReference type="OrthoDB" id="8445391at2"/>
<dbReference type="Proteomes" id="UP000315364">
    <property type="component" value="Chromosome"/>
</dbReference>
<evidence type="ECO:0000313" key="2">
    <source>
        <dbReference type="Proteomes" id="UP000315364"/>
    </source>
</evidence>
<gene>
    <name evidence="1" type="ORF">FPZ08_06935</name>
</gene>
<accession>A0A5B8LQZ4</accession>
<proteinExistence type="predicted"/>
<dbReference type="KEGG" id="dea:FPZ08_06935"/>
<dbReference type="RefSeq" id="WP_146289293.1">
    <property type="nucleotide sequence ID" value="NZ_CP042304.1"/>
</dbReference>
<keyword evidence="2" id="KW-1185">Reference proteome</keyword>
<protein>
    <submittedName>
        <fullName evidence="1">Uncharacterized protein</fullName>
    </submittedName>
</protein>
<dbReference type="EMBL" id="CP042304">
    <property type="protein sequence ID" value="QDZ10506.1"/>
    <property type="molecule type" value="Genomic_DNA"/>
</dbReference>
<sequence>MIINYSAPAELFPGKNTKGSSQIGYRRFGSVADAVRFAVEDMPAIFLRGAVMQVDETRFDASQIRSLYDADGFPLDRAA</sequence>
<reference evidence="1 2" key="1">
    <citation type="submission" date="2019-07" db="EMBL/GenBank/DDBJ databases">
        <title>Full genome sequence of Devosia sp. Gsoil 520.</title>
        <authorList>
            <person name="Im W.-T."/>
        </authorList>
    </citation>
    <scope>NUCLEOTIDE SEQUENCE [LARGE SCALE GENOMIC DNA]</scope>
    <source>
        <strain evidence="1 2">Gsoil 520</strain>
    </source>
</reference>
<name>A0A5B8LQZ4_9HYPH</name>